<organism evidence="2 3">
    <name type="scientific">Temnothorax longispinosus</name>
    <dbReference type="NCBI Taxonomy" id="300112"/>
    <lineage>
        <taxon>Eukaryota</taxon>
        <taxon>Metazoa</taxon>
        <taxon>Ecdysozoa</taxon>
        <taxon>Arthropoda</taxon>
        <taxon>Hexapoda</taxon>
        <taxon>Insecta</taxon>
        <taxon>Pterygota</taxon>
        <taxon>Neoptera</taxon>
        <taxon>Endopterygota</taxon>
        <taxon>Hymenoptera</taxon>
        <taxon>Apocrita</taxon>
        <taxon>Aculeata</taxon>
        <taxon>Formicoidea</taxon>
        <taxon>Formicidae</taxon>
        <taxon>Myrmicinae</taxon>
        <taxon>Temnothorax</taxon>
    </lineage>
</organism>
<protein>
    <submittedName>
        <fullName evidence="2">Uncharacterized protein</fullName>
    </submittedName>
</protein>
<keyword evidence="3" id="KW-1185">Reference proteome</keyword>
<feature type="region of interest" description="Disordered" evidence="1">
    <location>
        <begin position="1"/>
        <end position="22"/>
    </location>
</feature>
<dbReference type="EMBL" id="QBLH01000148">
    <property type="protein sequence ID" value="TGZ57452.1"/>
    <property type="molecule type" value="Genomic_DNA"/>
</dbReference>
<dbReference type="Proteomes" id="UP000310200">
    <property type="component" value="Unassembled WGS sequence"/>
</dbReference>
<gene>
    <name evidence="2" type="ORF">DBV15_10411</name>
</gene>
<name>A0A4S2L3H2_9HYME</name>
<evidence type="ECO:0000313" key="2">
    <source>
        <dbReference type="EMBL" id="TGZ57452.1"/>
    </source>
</evidence>
<sequence length="110" mass="12060">MPRHTTFPMKRRLGNSGEDATHPRALIALLVEGLCARGMFARRSLAGEGRSTLKAHGEGMGCATRSRTDREIVTTVYEKGKCGSERRCGTELREGVPKRGRDAHPVARRG</sequence>
<accession>A0A4S2L3H2</accession>
<evidence type="ECO:0000313" key="3">
    <source>
        <dbReference type="Proteomes" id="UP000310200"/>
    </source>
</evidence>
<comment type="caution">
    <text evidence="2">The sequence shown here is derived from an EMBL/GenBank/DDBJ whole genome shotgun (WGS) entry which is preliminary data.</text>
</comment>
<proteinExistence type="predicted"/>
<evidence type="ECO:0000256" key="1">
    <source>
        <dbReference type="SAM" id="MobiDB-lite"/>
    </source>
</evidence>
<dbReference type="AlphaFoldDB" id="A0A4S2L3H2"/>
<reference evidence="2 3" key="1">
    <citation type="journal article" date="2019" name="Philos. Trans. R. Soc. Lond., B, Biol. Sci.">
        <title>Ant behaviour and brain gene expression of defending hosts depend on the ecological success of the intruding social parasite.</title>
        <authorList>
            <person name="Kaur R."/>
            <person name="Stoldt M."/>
            <person name="Jongepier E."/>
            <person name="Feldmeyer B."/>
            <person name="Menzel F."/>
            <person name="Bornberg-Bauer E."/>
            <person name="Foitzik S."/>
        </authorList>
    </citation>
    <scope>NUCLEOTIDE SEQUENCE [LARGE SCALE GENOMIC DNA]</scope>
    <source>
        <tissue evidence="2">Whole body</tissue>
    </source>
</reference>
<feature type="compositionally biased region" description="Basic residues" evidence="1">
    <location>
        <begin position="1"/>
        <end position="13"/>
    </location>
</feature>